<gene>
    <name evidence="1" type="ORF">PMACD_LOCUS12830</name>
</gene>
<dbReference type="EMBL" id="CAJOBZ010000052">
    <property type="protein sequence ID" value="CAF4918732.1"/>
    <property type="molecule type" value="Genomic_DNA"/>
</dbReference>
<evidence type="ECO:0000313" key="1">
    <source>
        <dbReference type="EMBL" id="CAF4918732.1"/>
    </source>
</evidence>
<organism evidence="1 2">
    <name type="scientific">Pieris macdunnoughi</name>
    <dbReference type="NCBI Taxonomy" id="345717"/>
    <lineage>
        <taxon>Eukaryota</taxon>
        <taxon>Metazoa</taxon>
        <taxon>Ecdysozoa</taxon>
        <taxon>Arthropoda</taxon>
        <taxon>Hexapoda</taxon>
        <taxon>Insecta</taxon>
        <taxon>Pterygota</taxon>
        <taxon>Neoptera</taxon>
        <taxon>Endopterygota</taxon>
        <taxon>Lepidoptera</taxon>
        <taxon>Glossata</taxon>
        <taxon>Ditrysia</taxon>
        <taxon>Papilionoidea</taxon>
        <taxon>Pieridae</taxon>
        <taxon>Pierinae</taxon>
        <taxon>Pieris</taxon>
    </lineage>
</organism>
<accession>A0A821W8K4</accession>
<sequence length="106" mass="12027">MSFLPAWEALMVKDMGRPTVPGDMSVTETRAALYAVTRNGLPSTCPPIAPARTFDKIISLKRDKCFLCWKSQAGIQFYMGEGDICWIMEIIIYITLHMKLAKPWEI</sequence>
<keyword evidence="2" id="KW-1185">Reference proteome</keyword>
<name>A0A821W8K4_9NEOP</name>
<reference evidence="1" key="1">
    <citation type="submission" date="2021-02" db="EMBL/GenBank/DDBJ databases">
        <authorList>
            <person name="Steward A R."/>
        </authorList>
    </citation>
    <scope>NUCLEOTIDE SEQUENCE</scope>
</reference>
<protein>
    <submittedName>
        <fullName evidence="1">Uncharacterized protein</fullName>
    </submittedName>
</protein>
<evidence type="ECO:0000313" key="2">
    <source>
        <dbReference type="Proteomes" id="UP000663880"/>
    </source>
</evidence>
<comment type="caution">
    <text evidence="1">The sequence shown here is derived from an EMBL/GenBank/DDBJ whole genome shotgun (WGS) entry which is preliminary data.</text>
</comment>
<dbReference type="Proteomes" id="UP000663880">
    <property type="component" value="Unassembled WGS sequence"/>
</dbReference>
<dbReference type="AlphaFoldDB" id="A0A821W8K4"/>
<proteinExistence type="predicted"/>